<evidence type="ECO:0000313" key="1">
    <source>
        <dbReference type="EMBL" id="MEJ5195403.1"/>
    </source>
</evidence>
<accession>A0AB35Y9Z4</accession>
<dbReference type="RefSeq" id="WP_339395003.1">
    <property type="nucleotide sequence ID" value="NZ_JBBFGL010000003.1"/>
</dbReference>
<protein>
    <recommendedName>
        <fullName evidence="3">DUF3037 domain-containing protein</fullName>
    </recommendedName>
</protein>
<organism evidence="1 2">
    <name type="scientific">Faecalibacterium wellingii</name>
    <dbReference type="NCBI Taxonomy" id="2929491"/>
    <lineage>
        <taxon>Bacteria</taxon>
        <taxon>Bacillati</taxon>
        <taxon>Bacillota</taxon>
        <taxon>Clostridia</taxon>
        <taxon>Eubacteriales</taxon>
        <taxon>Oscillospiraceae</taxon>
        <taxon>Faecalibacterium</taxon>
    </lineage>
</organism>
<sequence>MDELDQGSVLYGLRSDRYPGIPCYGIVITASCDIANSKVSKIYCLIGVDAKQWFCTEYGYRQAYSQKITSSFKDFKHICDRFSLDATSLSSFTTEEVHLVVQANISQKTDQQKILEEYQKFSKYSPPHMNDEKRKQCIQCDPKPVISFLKDIEKERIFHYFYLPKSTYLKESSEMDSGLIIDLQEISFLSMDDAKQIVRQGIDNLLLCQQSLQTCDRLRTNFWLENPDDFVAVEGNIISPWREHLMQRFSRDFSRIGLDGAPEQDYKKLAESI</sequence>
<name>A0AB35Y9Z4_9FIRM</name>
<evidence type="ECO:0008006" key="3">
    <source>
        <dbReference type="Google" id="ProtNLM"/>
    </source>
</evidence>
<dbReference type="AlphaFoldDB" id="A0AB35Y9Z4"/>
<evidence type="ECO:0000313" key="2">
    <source>
        <dbReference type="Proteomes" id="UP001373196"/>
    </source>
</evidence>
<comment type="caution">
    <text evidence="1">The sequence shown here is derived from an EMBL/GenBank/DDBJ whole genome shotgun (WGS) entry which is preliminary data.</text>
</comment>
<dbReference type="EMBL" id="JBBFGL010000003">
    <property type="protein sequence ID" value="MEJ5195403.1"/>
    <property type="molecule type" value="Genomic_DNA"/>
</dbReference>
<dbReference type="Proteomes" id="UP001373196">
    <property type="component" value="Unassembled WGS sequence"/>
</dbReference>
<proteinExistence type="predicted"/>
<reference evidence="1" key="1">
    <citation type="submission" date="2024-03" db="EMBL/GenBank/DDBJ databases">
        <authorList>
            <person name="Plomp N."/>
            <person name="Harmsen H.J."/>
        </authorList>
    </citation>
    <scope>NUCLEOTIDE SEQUENCE</scope>
    <source>
        <strain evidence="1">HTF-128</strain>
    </source>
</reference>
<gene>
    <name evidence="1" type="ORF">WF834_04305</name>
</gene>